<dbReference type="GO" id="GO:0005634">
    <property type="term" value="C:nucleus"/>
    <property type="evidence" value="ECO:0007669"/>
    <property type="project" value="TreeGrafter"/>
</dbReference>
<sequence>MLNPVYDTDQELANLMAKLQHSTTLKKGGGKRNVYKVGGLDVCSWRGLFTVGNKIVVRGYDKFFNVGEVPQTKPQTLAADTTGPYELTVKENGCIVFIGGLEDGTIVVCSKHSTGARDDLTRNHAVEGESQLKHSLEAIGKSVEELAKMLYKHNITLVGELCDDSFEEHIMKYSGNDAGIYLHGINHNTIDFKTYPMDAVREFALIWGFKCVESFQKTSYTDLTSFLDKCQETGTWHNREIEGFVVRCKISEGGDFFFKYKFEQPYLLYRNFREVTKSYLNGKPYNELLKRYGKEKYILSKYISFITEYFDKNPDKRDLYLQNYGIIEVRNLFLQSLGLNEISGMNLLAINEELSRTMEFSQVINKYVLIPIATVGCGKTTVAAALVDLFGWGHIQNDNIANKSKNSLVKQCLRSLFTEEVVVCDRNNHQKRERKQLFEQFYQFKVDELPANTSLVFVALNFIPRNTNMKELHKITLDRITQRGDRHQSIKSSTDPKLAEKVLGGFISRFQPIAPNYEPDSEFDMIIDLDFKDSPADSVKKVISSLTSEFPLLIPSPTSDEAIDSAVAKALTYEPTFTKTFGSSATSKSKKKVDFFGIKVDHPTIVSVLNQHCGQHPVWTHLRHSNRVQPEFHVTLSHMSASQAHQVQWDAIVLCPQLICLQVRVSDFADAHGNKTHVPITNSILHVTVGTSSPEVKPYQSNVVLDQVATTFSNLSLNDAGPSEPVQSVTVADGTTVEIISLPVPRPTLWSQSLFAHFL</sequence>
<dbReference type="STRING" id="590646.G3B335"/>
<proteinExistence type="predicted"/>
<dbReference type="AlphaFoldDB" id="G3B335"/>
<dbReference type="InterPro" id="IPR027417">
    <property type="entry name" value="P-loop_NTPase"/>
</dbReference>
<evidence type="ECO:0000259" key="2">
    <source>
        <dbReference type="Pfam" id="PF08303"/>
    </source>
</evidence>
<dbReference type="GO" id="GO:0005524">
    <property type="term" value="F:ATP binding"/>
    <property type="evidence" value="ECO:0007669"/>
    <property type="project" value="InterPro"/>
</dbReference>
<dbReference type="GO" id="GO:0003972">
    <property type="term" value="F:RNA ligase (ATP) activity"/>
    <property type="evidence" value="ECO:0007669"/>
    <property type="project" value="InterPro"/>
</dbReference>
<dbReference type="HOGENOM" id="CLU_010316_1_0_1"/>
<keyword evidence="5" id="KW-1185">Reference proteome</keyword>
<dbReference type="GO" id="GO:0006388">
    <property type="term" value="P:tRNA splicing, via endonucleolytic cleavage and ligation"/>
    <property type="evidence" value="ECO:0007669"/>
    <property type="project" value="InterPro"/>
</dbReference>
<evidence type="ECO:0008006" key="6">
    <source>
        <dbReference type="Google" id="ProtNLM"/>
    </source>
</evidence>
<accession>G3B335</accession>
<evidence type="ECO:0000259" key="3">
    <source>
        <dbReference type="Pfam" id="PF09511"/>
    </source>
</evidence>
<dbReference type="Gene3D" id="3.40.50.300">
    <property type="entry name" value="P-loop containing nucleotide triphosphate hydrolases"/>
    <property type="match status" value="1"/>
</dbReference>
<dbReference type="InterPro" id="IPR015966">
    <property type="entry name" value="tRNA_lig_kin_fungi"/>
</dbReference>
<dbReference type="SUPFAM" id="SSF52540">
    <property type="entry name" value="P-loop containing nucleoside triphosphate hydrolases"/>
    <property type="match status" value="1"/>
</dbReference>
<reference evidence="4 5" key="1">
    <citation type="journal article" date="2011" name="Proc. Natl. Acad. Sci. U.S.A.">
        <title>Comparative genomics of xylose-fermenting fungi for enhanced biofuel production.</title>
        <authorList>
            <person name="Wohlbach D.J."/>
            <person name="Kuo A."/>
            <person name="Sato T.K."/>
            <person name="Potts K.M."/>
            <person name="Salamov A.A."/>
            <person name="LaButti K.M."/>
            <person name="Sun H."/>
            <person name="Clum A."/>
            <person name="Pangilinan J.L."/>
            <person name="Lindquist E.A."/>
            <person name="Lucas S."/>
            <person name="Lapidus A."/>
            <person name="Jin M."/>
            <person name="Gunawan C."/>
            <person name="Balan V."/>
            <person name="Dale B.E."/>
            <person name="Jeffries T.W."/>
            <person name="Zinkel R."/>
            <person name="Barry K.W."/>
            <person name="Grigoriev I.V."/>
            <person name="Gasch A.P."/>
        </authorList>
    </citation>
    <scope>NUCLEOTIDE SEQUENCE [LARGE SCALE GENOMIC DNA]</scope>
    <source>
        <strain evidence="5">ATCC 10573 / BCRC 21748 / CBS 615 / JCM 9827 / NBRC 10315 / NRRL Y-1498 / VKM Y-70</strain>
    </source>
</reference>
<dbReference type="PANTHER" id="PTHR32004:SF1">
    <property type="entry name" value="TRNA LIGASE"/>
    <property type="match status" value="1"/>
</dbReference>
<dbReference type="Pfam" id="PF08303">
    <property type="entry name" value="tRNA_lig_kinase"/>
    <property type="match status" value="1"/>
</dbReference>
<organism evidence="5">
    <name type="scientific">Candida tenuis (strain ATCC 10573 / BCRC 21748 / CBS 615 / JCM 9827 / NBRC 10315 / NRRL Y-1498 / VKM Y-70)</name>
    <name type="common">Yeast</name>
    <name type="synonym">Yamadazyma tenuis</name>
    <dbReference type="NCBI Taxonomy" id="590646"/>
    <lineage>
        <taxon>Eukaryota</taxon>
        <taxon>Fungi</taxon>
        <taxon>Dikarya</taxon>
        <taxon>Ascomycota</taxon>
        <taxon>Saccharomycotina</taxon>
        <taxon>Pichiomycetes</taxon>
        <taxon>Debaryomycetaceae</taxon>
        <taxon>Yamadazyma</taxon>
    </lineage>
</organism>
<dbReference type="Proteomes" id="UP000000707">
    <property type="component" value="Unassembled WGS sequence"/>
</dbReference>
<feature type="domain" description="tRNA ligase phosphodiesterase" evidence="1">
    <location>
        <begin position="539"/>
        <end position="651"/>
    </location>
</feature>
<feature type="domain" description="T4 RNA ligase 1-like N-terminal" evidence="3">
    <location>
        <begin position="45"/>
        <end position="267"/>
    </location>
</feature>
<name>G3B335_CANTC</name>
<dbReference type="InterPro" id="IPR019039">
    <property type="entry name" value="T4-Rnl1-like_N"/>
</dbReference>
<dbReference type="eggNOG" id="ENOG502QQB9">
    <property type="taxonomic scope" value="Eukaryota"/>
</dbReference>
<dbReference type="PANTHER" id="PTHR32004">
    <property type="entry name" value="TRNA LIGASE"/>
    <property type="match status" value="1"/>
</dbReference>
<dbReference type="Pfam" id="PF09511">
    <property type="entry name" value="RNA_lig_T4_1"/>
    <property type="match status" value="1"/>
</dbReference>
<feature type="domain" description="tRNA ligase kinase" evidence="2">
    <location>
        <begin position="368"/>
        <end position="531"/>
    </location>
</feature>
<evidence type="ECO:0000313" key="4">
    <source>
        <dbReference type="EMBL" id="EGV64070.1"/>
    </source>
</evidence>
<gene>
    <name evidence="4" type="ORF">CANTEDRAFT_130409</name>
</gene>
<dbReference type="OrthoDB" id="276239at2759"/>
<dbReference type="Pfam" id="PF08302">
    <property type="entry name" value="tRNA_lig_CPD"/>
    <property type="match status" value="2"/>
</dbReference>
<dbReference type="EMBL" id="GL996521">
    <property type="protein sequence ID" value="EGV64070.1"/>
    <property type="molecule type" value="Genomic_DNA"/>
</dbReference>
<dbReference type="InterPro" id="IPR015965">
    <property type="entry name" value="tRNA_lig_PDEase"/>
</dbReference>
<evidence type="ECO:0000259" key="1">
    <source>
        <dbReference type="Pfam" id="PF08302"/>
    </source>
</evidence>
<protein>
    <recommendedName>
        <fullName evidence="6">tRNA ligase</fullName>
    </recommendedName>
</protein>
<evidence type="ECO:0000313" key="5">
    <source>
        <dbReference type="Proteomes" id="UP000000707"/>
    </source>
</evidence>
<feature type="domain" description="tRNA ligase phosphodiesterase" evidence="1">
    <location>
        <begin position="658"/>
        <end position="708"/>
    </location>
</feature>